<keyword evidence="3" id="KW-1185">Reference proteome</keyword>
<evidence type="ECO:0000313" key="2">
    <source>
        <dbReference type="EMBL" id="CBJ33532.1"/>
    </source>
</evidence>
<accession>D7G3D8</accession>
<feature type="region of interest" description="Disordered" evidence="1">
    <location>
        <begin position="59"/>
        <end position="117"/>
    </location>
</feature>
<name>D7G3D8_ECTSI</name>
<feature type="compositionally biased region" description="Low complexity" evidence="1">
    <location>
        <begin position="1"/>
        <end position="11"/>
    </location>
</feature>
<evidence type="ECO:0000256" key="1">
    <source>
        <dbReference type="SAM" id="MobiDB-lite"/>
    </source>
</evidence>
<feature type="region of interest" description="Disordered" evidence="1">
    <location>
        <begin position="1"/>
        <end position="45"/>
    </location>
</feature>
<dbReference type="EMBL" id="FN649760">
    <property type="protein sequence ID" value="CBJ33532.1"/>
    <property type="molecule type" value="Genomic_DNA"/>
</dbReference>
<sequence>MPGTAASQACQRCRRASEPLERERTGANSQLQVHDNEPDRGPSAEIVCFEGCCPSQDVKPQETGVADVQKASGVQEGHDIPRRKRHPRRRGGRSRRGRKAGRGGGRPKQEATGSQKT</sequence>
<protein>
    <submittedName>
        <fullName evidence="2">Uncharacterized protein</fullName>
    </submittedName>
</protein>
<dbReference type="AlphaFoldDB" id="D7G3D8"/>
<gene>
    <name evidence="2" type="ORF">Esi_0507_0015</name>
</gene>
<reference evidence="2 3" key="1">
    <citation type="journal article" date="2010" name="Nature">
        <title>The Ectocarpus genome and the independent evolution of multicellularity in brown algae.</title>
        <authorList>
            <person name="Cock J.M."/>
            <person name="Sterck L."/>
            <person name="Rouze P."/>
            <person name="Scornet D."/>
            <person name="Allen A.E."/>
            <person name="Amoutzias G."/>
            <person name="Anthouard V."/>
            <person name="Artiguenave F."/>
            <person name="Aury J.M."/>
            <person name="Badger J.H."/>
            <person name="Beszteri B."/>
            <person name="Billiau K."/>
            <person name="Bonnet E."/>
            <person name="Bothwell J.H."/>
            <person name="Bowler C."/>
            <person name="Boyen C."/>
            <person name="Brownlee C."/>
            <person name="Carrano C.J."/>
            <person name="Charrier B."/>
            <person name="Cho G.Y."/>
            <person name="Coelho S.M."/>
            <person name="Collen J."/>
            <person name="Corre E."/>
            <person name="Da Silva C."/>
            <person name="Delage L."/>
            <person name="Delaroque N."/>
            <person name="Dittami S.M."/>
            <person name="Doulbeau S."/>
            <person name="Elias M."/>
            <person name="Farnham G."/>
            <person name="Gachon C.M."/>
            <person name="Gschloessl B."/>
            <person name="Heesch S."/>
            <person name="Jabbari K."/>
            <person name="Jubin C."/>
            <person name="Kawai H."/>
            <person name="Kimura K."/>
            <person name="Kloareg B."/>
            <person name="Kupper F.C."/>
            <person name="Lang D."/>
            <person name="Le Bail A."/>
            <person name="Leblanc C."/>
            <person name="Lerouge P."/>
            <person name="Lohr M."/>
            <person name="Lopez P.J."/>
            <person name="Martens C."/>
            <person name="Maumus F."/>
            <person name="Michel G."/>
            <person name="Miranda-Saavedra D."/>
            <person name="Morales J."/>
            <person name="Moreau H."/>
            <person name="Motomura T."/>
            <person name="Nagasato C."/>
            <person name="Napoli C.A."/>
            <person name="Nelson D.R."/>
            <person name="Nyvall-Collen P."/>
            <person name="Peters A.F."/>
            <person name="Pommier C."/>
            <person name="Potin P."/>
            <person name="Poulain J."/>
            <person name="Quesneville H."/>
            <person name="Read B."/>
            <person name="Rensing S.A."/>
            <person name="Ritter A."/>
            <person name="Rousvoal S."/>
            <person name="Samanta M."/>
            <person name="Samson G."/>
            <person name="Schroeder D.C."/>
            <person name="Segurens B."/>
            <person name="Strittmatter M."/>
            <person name="Tonon T."/>
            <person name="Tregear J.W."/>
            <person name="Valentin K."/>
            <person name="von Dassow P."/>
            <person name="Yamagishi T."/>
            <person name="Van de Peer Y."/>
            <person name="Wincker P."/>
        </authorList>
    </citation>
    <scope>NUCLEOTIDE SEQUENCE [LARGE SCALE GENOMIC DNA]</scope>
    <source>
        <strain evidence="3">Ec32 / CCAP1310/4</strain>
    </source>
</reference>
<dbReference type="Proteomes" id="UP000002630">
    <property type="component" value="Unassembled WGS sequence"/>
</dbReference>
<organism evidence="2 3">
    <name type="scientific">Ectocarpus siliculosus</name>
    <name type="common">Brown alga</name>
    <name type="synonym">Conferva siliculosa</name>
    <dbReference type="NCBI Taxonomy" id="2880"/>
    <lineage>
        <taxon>Eukaryota</taxon>
        <taxon>Sar</taxon>
        <taxon>Stramenopiles</taxon>
        <taxon>Ochrophyta</taxon>
        <taxon>PX clade</taxon>
        <taxon>Phaeophyceae</taxon>
        <taxon>Ectocarpales</taxon>
        <taxon>Ectocarpaceae</taxon>
        <taxon>Ectocarpus</taxon>
    </lineage>
</organism>
<feature type="compositionally biased region" description="Basic residues" evidence="1">
    <location>
        <begin position="81"/>
        <end position="101"/>
    </location>
</feature>
<feature type="compositionally biased region" description="Basic and acidic residues" evidence="1">
    <location>
        <begin position="15"/>
        <end position="25"/>
    </location>
</feature>
<evidence type="ECO:0000313" key="3">
    <source>
        <dbReference type="Proteomes" id="UP000002630"/>
    </source>
</evidence>
<proteinExistence type="predicted"/>
<dbReference type="InParanoid" id="D7G3D8"/>